<gene>
    <name evidence="2" type="ORF">J2S37_001198</name>
</gene>
<evidence type="ECO:0000313" key="3">
    <source>
        <dbReference type="Proteomes" id="UP001183619"/>
    </source>
</evidence>
<proteinExistence type="predicted"/>
<dbReference type="NCBIfam" id="TIGR01764">
    <property type="entry name" value="excise"/>
    <property type="match status" value="1"/>
</dbReference>
<sequence>MSGTVIYKHLAKSSKAELQRLAEQSKNREVKELLKCIAQAASNEVLIIREAKDLSLNEAAKFLGVSLTYIERLLNESVISFSMVGSHKRIPIDELLRFVHQRENARRRFAENVAYREKVHAQAVGELLELM</sequence>
<feature type="domain" description="Helix-turn-helix" evidence="1">
    <location>
        <begin position="54"/>
        <end position="102"/>
    </location>
</feature>
<evidence type="ECO:0000259" key="1">
    <source>
        <dbReference type="Pfam" id="PF12728"/>
    </source>
</evidence>
<dbReference type="Pfam" id="PF12728">
    <property type="entry name" value="HTH_17"/>
    <property type="match status" value="1"/>
</dbReference>
<dbReference type="InterPro" id="IPR010093">
    <property type="entry name" value="SinI_DNA-bd"/>
</dbReference>
<dbReference type="InterPro" id="IPR041657">
    <property type="entry name" value="HTH_17"/>
</dbReference>
<reference evidence="2 3" key="1">
    <citation type="submission" date="2023-07" db="EMBL/GenBank/DDBJ databases">
        <title>Sequencing the genomes of 1000 actinobacteria strains.</title>
        <authorList>
            <person name="Klenk H.-P."/>
        </authorList>
    </citation>
    <scope>NUCLEOTIDE SEQUENCE [LARGE SCALE GENOMIC DNA]</scope>
    <source>
        <strain evidence="2 3">DSM 44508</strain>
    </source>
</reference>
<protein>
    <submittedName>
        <fullName evidence="2">Excisionase family DNA binding protein</fullName>
    </submittedName>
</protein>
<organism evidence="2 3">
    <name type="scientific">Corynebacterium felinum</name>
    <dbReference type="NCBI Taxonomy" id="131318"/>
    <lineage>
        <taxon>Bacteria</taxon>
        <taxon>Bacillati</taxon>
        <taxon>Actinomycetota</taxon>
        <taxon>Actinomycetes</taxon>
        <taxon>Mycobacteriales</taxon>
        <taxon>Corynebacteriaceae</taxon>
        <taxon>Corynebacterium</taxon>
    </lineage>
</organism>
<name>A0ABU2B7S5_9CORY</name>
<dbReference type="Proteomes" id="UP001183619">
    <property type="component" value="Unassembled WGS sequence"/>
</dbReference>
<keyword evidence="3" id="KW-1185">Reference proteome</keyword>
<evidence type="ECO:0000313" key="2">
    <source>
        <dbReference type="EMBL" id="MDR7354660.1"/>
    </source>
</evidence>
<comment type="caution">
    <text evidence="2">The sequence shown here is derived from an EMBL/GenBank/DDBJ whole genome shotgun (WGS) entry which is preliminary data.</text>
</comment>
<dbReference type="RefSeq" id="WP_277105130.1">
    <property type="nucleotide sequence ID" value="NZ_BAAAJS010000005.1"/>
</dbReference>
<dbReference type="EMBL" id="JAVDYF010000001">
    <property type="protein sequence ID" value="MDR7354660.1"/>
    <property type="molecule type" value="Genomic_DNA"/>
</dbReference>
<accession>A0ABU2B7S5</accession>